<keyword evidence="3" id="KW-1185">Reference proteome</keyword>
<feature type="region of interest" description="Disordered" evidence="1">
    <location>
        <begin position="79"/>
        <end position="102"/>
    </location>
</feature>
<gene>
    <name evidence="2" type="ORF">HJG63_011707</name>
</gene>
<accession>A0A7J8GAP8</accession>
<dbReference type="AlphaFoldDB" id="A0A7J8GAP8"/>
<protein>
    <submittedName>
        <fullName evidence="2">Uncharacterized protein</fullName>
    </submittedName>
</protein>
<dbReference type="EMBL" id="JACASE010000006">
    <property type="protein sequence ID" value="KAF6457174.1"/>
    <property type="molecule type" value="Genomic_DNA"/>
</dbReference>
<organism evidence="2 3">
    <name type="scientific">Rousettus aegyptiacus</name>
    <name type="common">Egyptian fruit bat</name>
    <name type="synonym">Pteropus aegyptiacus</name>
    <dbReference type="NCBI Taxonomy" id="9407"/>
    <lineage>
        <taxon>Eukaryota</taxon>
        <taxon>Metazoa</taxon>
        <taxon>Chordata</taxon>
        <taxon>Craniata</taxon>
        <taxon>Vertebrata</taxon>
        <taxon>Euteleostomi</taxon>
        <taxon>Mammalia</taxon>
        <taxon>Eutheria</taxon>
        <taxon>Laurasiatheria</taxon>
        <taxon>Chiroptera</taxon>
        <taxon>Yinpterochiroptera</taxon>
        <taxon>Pteropodoidea</taxon>
        <taxon>Pteropodidae</taxon>
        <taxon>Rousettinae</taxon>
        <taxon>Rousettus</taxon>
    </lineage>
</organism>
<proteinExistence type="predicted"/>
<name>A0A7J8GAP8_ROUAE</name>
<evidence type="ECO:0000313" key="2">
    <source>
        <dbReference type="EMBL" id="KAF6457174.1"/>
    </source>
</evidence>
<reference evidence="2 3" key="1">
    <citation type="journal article" date="2020" name="Nature">
        <title>Six reference-quality genomes reveal evolution of bat adaptations.</title>
        <authorList>
            <person name="Jebb D."/>
            <person name="Huang Z."/>
            <person name="Pippel M."/>
            <person name="Hughes G.M."/>
            <person name="Lavrichenko K."/>
            <person name="Devanna P."/>
            <person name="Winkler S."/>
            <person name="Jermiin L.S."/>
            <person name="Skirmuntt E.C."/>
            <person name="Katzourakis A."/>
            <person name="Burkitt-Gray L."/>
            <person name="Ray D.A."/>
            <person name="Sullivan K.A.M."/>
            <person name="Roscito J.G."/>
            <person name="Kirilenko B.M."/>
            <person name="Davalos L.M."/>
            <person name="Corthals A.P."/>
            <person name="Power M.L."/>
            <person name="Jones G."/>
            <person name="Ransome R.D."/>
            <person name="Dechmann D.K.N."/>
            <person name="Locatelli A.G."/>
            <person name="Puechmaille S.J."/>
            <person name="Fedrigo O."/>
            <person name="Jarvis E.D."/>
            <person name="Hiller M."/>
            <person name="Vernes S.C."/>
            <person name="Myers E.W."/>
            <person name="Teeling E.C."/>
        </authorList>
    </citation>
    <scope>NUCLEOTIDE SEQUENCE [LARGE SCALE GENOMIC DNA]</scope>
    <source>
        <strain evidence="2">MRouAeg1</strain>
        <tissue evidence="2">Muscle</tissue>
    </source>
</reference>
<comment type="caution">
    <text evidence="2">The sequence shown here is derived from an EMBL/GenBank/DDBJ whole genome shotgun (WGS) entry which is preliminary data.</text>
</comment>
<evidence type="ECO:0000256" key="1">
    <source>
        <dbReference type="SAM" id="MobiDB-lite"/>
    </source>
</evidence>
<dbReference type="Proteomes" id="UP000593571">
    <property type="component" value="Unassembled WGS sequence"/>
</dbReference>
<evidence type="ECO:0000313" key="3">
    <source>
        <dbReference type="Proteomes" id="UP000593571"/>
    </source>
</evidence>
<sequence>MGSREIQSSTGVPPRDVFSQSTRRLAQWRPGAAFSVTVAAIRCPMGIMGNSHSSILTTRMLPLGPSNAFQHSWEPRPLCQSPRDSRNPWHHQASGHITRNPPKPLELHVAPWHCRQKCPALLPCTLGPLQPSWLYGLPLPNLLPREMEGGRVNKSQGVPRPKPASLREGREYLDHPACWLQRPGLWATPLLVTGNLWPHLGLHP</sequence>